<organism evidence="2 3">
    <name type="scientific">Faecalibacillus faecis</name>
    <dbReference type="NCBI Taxonomy" id="1982628"/>
    <lineage>
        <taxon>Bacteria</taxon>
        <taxon>Bacillati</taxon>
        <taxon>Bacillota</taxon>
        <taxon>Erysipelotrichia</taxon>
        <taxon>Erysipelotrichales</taxon>
        <taxon>Coprobacillaceae</taxon>
        <taxon>Faecalibacillus</taxon>
    </lineage>
</organism>
<dbReference type="InterPro" id="IPR036866">
    <property type="entry name" value="RibonucZ/Hydroxyglut_hydro"/>
</dbReference>
<gene>
    <name evidence="2" type="ORF">C7U55_03400</name>
</gene>
<keyword evidence="1" id="KW-0472">Membrane</keyword>
<proteinExistence type="predicted"/>
<evidence type="ECO:0000256" key="1">
    <source>
        <dbReference type="SAM" id="Phobius"/>
    </source>
</evidence>
<accession>A0A2T3G124</accession>
<comment type="caution">
    <text evidence="2">The sequence shown here is derived from an EMBL/GenBank/DDBJ whole genome shotgun (WGS) entry which is preliminary data.</text>
</comment>
<keyword evidence="1" id="KW-0812">Transmembrane</keyword>
<name>A0A2T3G124_9FIRM</name>
<evidence type="ECO:0008006" key="4">
    <source>
        <dbReference type="Google" id="ProtNLM"/>
    </source>
</evidence>
<keyword evidence="1" id="KW-1133">Transmembrane helix</keyword>
<dbReference type="Proteomes" id="UP000241201">
    <property type="component" value="Unassembled WGS sequence"/>
</dbReference>
<dbReference type="EMBL" id="PYLP01000003">
    <property type="protein sequence ID" value="PST41203.1"/>
    <property type="molecule type" value="Genomic_DNA"/>
</dbReference>
<dbReference type="Gene3D" id="3.60.15.10">
    <property type="entry name" value="Ribonuclease Z/Hydroxyacylglutathione hydrolase-like"/>
    <property type="match status" value="1"/>
</dbReference>
<dbReference type="GO" id="GO:0005737">
    <property type="term" value="C:cytoplasm"/>
    <property type="evidence" value="ECO:0007669"/>
    <property type="project" value="TreeGrafter"/>
</dbReference>
<reference evidence="3" key="1">
    <citation type="submission" date="2018-03" db="EMBL/GenBank/DDBJ databases">
        <title>Lachnoclostridium SNUG30370 gen.nov., sp.nov., isolated from human faeces.</title>
        <authorList>
            <person name="Seo B."/>
            <person name="Jeon K."/>
            <person name="Ko G."/>
        </authorList>
    </citation>
    <scope>NUCLEOTIDE SEQUENCE [LARGE SCALE GENOMIC DNA]</scope>
    <source>
        <strain evidence="3">SNUG30370</strain>
    </source>
</reference>
<dbReference type="RefSeq" id="WP_106987359.1">
    <property type="nucleotide sequence ID" value="NZ_PYLP01000003.1"/>
</dbReference>
<evidence type="ECO:0000313" key="2">
    <source>
        <dbReference type="EMBL" id="PST41203.1"/>
    </source>
</evidence>
<keyword evidence="3" id="KW-1185">Reference proteome</keyword>
<dbReference type="AlphaFoldDB" id="A0A2T3G124"/>
<dbReference type="PANTHER" id="PTHR15032">
    <property type="entry name" value="N-ACYL-PHOSPHATIDYLETHANOLAMINE-HYDROLYZING PHOSPHOLIPASE D"/>
    <property type="match status" value="1"/>
</dbReference>
<protein>
    <recommendedName>
        <fullName evidence="4">MBL fold metallo-hydrolase</fullName>
    </recommendedName>
</protein>
<feature type="transmembrane region" description="Helical" evidence="1">
    <location>
        <begin position="5"/>
        <end position="28"/>
    </location>
</feature>
<dbReference type="GeneID" id="77470151"/>
<evidence type="ECO:0000313" key="3">
    <source>
        <dbReference type="Proteomes" id="UP000241201"/>
    </source>
</evidence>
<sequence length="148" mass="17041">MIKKILKIIGIVIVSIGIVGLLFIKFWLSLGGSVTEDDQKEYKARNSLYEKGIFHGNPEIKLMTGQKSEYKNEEKVPKGEIPVHQLKKIEKSKKDELKWIWFGHLSSLLEIEGMNVLMDPVFSNYTSPIPFIGPKRFSKLLQDHKRKT</sequence>
<dbReference type="PANTHER" id="PTHR15032:SF4">
    <property type="entry name" value="N-ACYL-PHOSPHATIDYLETHANOLAMINE-HYDROLYZING PHOSPHOLIPASE D"/>
    <property type="match status" value="1"/>
</dbReference>